<evidence type="ECO:0000313" key="8">
    <source>
        <dbReference type="Ensembl" id="ENSSGRP00000078395.1"/>
    </source>
</evidence>
<dbReference type="InterPro" id="IPR000301">
    <property type="entry name" value="Tetraspanin_animals"/>
</dbReference>
<evidence type="ECO:0000256" key="5">
    <source>
        <dbReference type="ARBA" id="ARBA00023136"/>
    </source>
</evidence>
<evidence type="ECO:0000256" key="1">
    <source>
        <dbReference type="ARBA" id="ARBA00004141"/>
    </source>
</evidence>
<accession>A0A672QQU0</accession>
<keyword evidence="3 7" id="KW-0812">Transmembrane</keyword>
<organism evidence="8 9">
    <name type="scientific">Sinocyclocheilus grahami</name>
    <name type="common">Dianchi golden-line fish</name>
    <name type="synonym">Barbus grahami</name>
    <dbReference type="NCBI Taxonomy" id="75366"/>
    <lineage>
        <taxon>Eukaryota</taxon>
        <taxon>Metazoa</taxon>
        <taxon>Chordata</taxon>
        <taxon>Craniata</taxon>
        <taxon>Vertebrata</taxon>
        <taxon>Euteleostomi</taxon>
        <taxon>Actinopterygii</taxon>
        <taxon>Neopterygii</taxon>
        <taxon>Teleostei</taxon>
        <taxon>Ostariophysi</taxon>
        <taxon>Cypriniformes</taxon>
        <taxon>Cyprinidae</taxon>
        <taxon>Cyprininae</taxon>
        <taxon>Sinocyclocheilus</taxon>
    </lineage>
</organism>
<keyword evidence="6" id="KW-0325">Glycoprotein</keyword>
<dbReference type="AlphaFoldDB" id="A0A672QQU0"/>
<evidence type="ECO:0000256" key="2">
    <source>
        <dbReference type="ARBA" id="ARBA00006840"/>
    </source>
</evidence>
<dbReference type="SUPFAM" id="SSF48652">
    <property type="entry name" value="Tetraspanin"/>
    <property type="match status" value="1"/>
</dbReference>
<keyword evidence="5 7" id="KW-0472">Membrane</keyword>
<dbReference type="Gene3D" id="1.10.1450.10">
    <property type="entry name" value="Tetraspanin"/>
    <property type="match status" value="1"/>
</dbReference>
<feature type="transmembrane region" description="Helical" evidence="7">
    <location>
        <begin position="172"/>
        <end position="201"/>
    </location>
</feature>
<evidence type="ECO:0000256" key="6">
    <source>
        <dbReference type="ARBA" id="ARBA00023180"/>
    </source>
</evidence>
<dbReference type="InterPro" id="IPR008952">
    <property type="entry name" value="Tetraspanin_EC2_sf"/>
</dbReference>
<evidence type="ECO:0000256" key="4">
    <source>
        <dbReference type="ARBA" id="ARBA00022989"/>
    </source>
</evidence>
<dbReference type="FunFam" id="1.10.1450.10:FF:000012">
    <property type="entry name" value="Tetraspanin"/>
    <property type="match status" value="1"/>
</dbReference>
<evidence type="ECO:0000256" key="3">
    <source>
        <dbReference type="ARBA" id="ARBA00022692"/>
    </source>
</evidence>
<dbReference type="PANTHER" id="PTHR19282">
    <property type="entry name" value="TETRASPANIN"/>
    <property type="match status" value="1"/>
</dbReference>
<comment type="caution">
    <text evidence="7">Lacks conserved residue(s) required for the propagation of feature annotation.</text>
</comment>
<proteinExistence type="inferred from homology"/>
<feature type="transmembrane region" description="Helical" evidence="7">
    <location>
        <begin position="43"/>
        <end position="64"/>
    </location>
</feature>
<feature type="transmembrane region" description="Helical" evidence="7">
    <location>
        <begin position="12"/>
        <end position="37"/>
    </location>
</feature>
<keyword evidence="9" id="KW-1185">Reference proteome</keyword>
<dbReference type="InterPro" id="IPR018499">
    <property type="entry name" value="Tetraspanin/Peripherin"/>
</dbReference>
<comment type="subcellular location">
    <subcellularLocation>
        <location evidence="1 7">Membrane</location>
        <topology evidence="1 7">Multi-pass membrane protein</topology>
    </subcellularLocation>
</comment>
<evidence type="ECO:0000256" key="7">
    <source>
        <dbReference type="RuleBase" id="RU361218"/>
    </source>
</evidence>
<name>A0A672QQU0_SINGR</name>
<keyword evidence="4 7" id="KW-1133">Transmembrane helix</keyword>
<protein>
    <recommendedName>
        <fullName evidence="7">Tetraspanin</fullName>
    </recommendedName>
</protein>
<dbReference type="Ensembl" id="ENSSGRT00000083469.1">
    <property type="protein sequence ID" value="ENSSGRP00000078395.1"/>
    <property type="gene ID" value="ENSSGRG00000039694.1"/>
</dbReference>
<reference evidence="8" key="2">
    <citation type="submission" date="2025-09" db="UniProtKB">
        <authorList>
            <consortium name="Ensembl"/>
        </authorList>
    </citation>
    <scope>IDENTIFICATION</scope>
</reference>
<dbReference type="PIRSF" id="PIRSF002419">
    <property type="entry name" value="Tetraspanin"/>
    <property type="match status" value="1"/>
</dbReference>
<evidence type="ECO:0000313" key="9">
    <source>
        <dbReference type="Proteomes" id="UP000472262"/>
    </source>
</evidence>
<dbReference type="CDD" id="cd03156">
    <property type="entry name" value="uroplakin_I_like_LEL"/>
    <property type="match status" value="1"/>
</dbReference>
<gene>
    <name evidence="8" type="primary">LOC107554565</name>
</gene>
<comment type="similarity">
    <text evidence="2 7">Belongs to the tetraspanin (TM4SF) family.</text>
</comment>
<dbReference type="PRINTS" id="PR00259">
    <property type="entry name" value="TMFOUR"/>
</dbReference>
<dbReference type="GO" id="GO:0005886">
    <property type="term" value="C:plasma membrane"/>
    <property type="evidence" value="ECO:0007669"/>
    <property type="project" value="TreeGrafter"/>
</dbReference>
<dbReference type="Pfam" id="PF00335">
    <property type="entry name" value="Tetraspanin"/>
    <property type="match status" value="1"/>
</dbReference>
<sequence length="202" mass="23316">MEGDCLSCIKYLMFVFNFLIFVSIYLVHLHGTLTFVFTLPSNFFMLILIIFLAELAAAILAFIFREHLTREYFTKELKRYYQGYNNTDVFTSTWNAIMNTFDCCGVNSPEDFEESIFRFINPGEVVPEACCRRNNHLGEVGFSNREECLSGSMLYRNNKGCYSAVVDYFEMYIYVAGALAIVVLTIELFAMVFAMCLFRGIQ</sequence>
<reference evidence="8" key="1">
    <citation type="submission" date="2025-08" db="UniProtKB">
        <authorList>
            <consortium name="Ensembl"/>
        </authorList>
    </citation>
    <scope>IDENTIFICATION</scope>
</reference>
<dbReference type="PANTHER" id="PTHR19282:SF504">
    <property type="entry name" value="TETRASPANIN"/>
    <property type="match status" value="1"/>
</dbReference>
<dbReference type="Proteomes" id="UP000472262">
    <property type="component" value="Unassembled WGS sequence"/>
</dbReference>